<dbReference type="GO" id="GO:0000287">
    <property type="term" value="F:magnesium ion binding"/>
    <property type="evidence" value="ECO:0007669"/>
    <property type="project" value="InterPro"/>
</dbReference>
<keyword evidence="4" id="KW-0479">Metal-binding</keyword>
<organism evidence="11">
    <name type="scientific">hydrothermal vent metagenome</name>
    <dbReference type="NCBI Taxonomy" id="652676"/>
    <lineage>
        <taxon>unclassified sequences</taxon>
        <taxon>metagenomes</taxon>
        <taxon>ecological metagenomes</taxon>
    </lineage>
</organism>
<dbReference type="Pfam" id="PF00408">
    <property type="entry name" value="PGM_PMM_IV"/>
    <property type="match status" value="1"/>
</dbReference>
<dbReference type="PANTHER" id="PTHR43771:SF2">
    <property type="entry name" value="PHOSPHOMANNOMUTASE_PHOSPHOGLUCOMUTASE"/>
    <property type="match status" value="1"/>
</dbReference>
<dbReference type="EMBL" id="CZRL01000106">
    <property type="protein sequence ID" value="CUS54817.1"/>
    <property type="molecule type" value="Genomic_DNA"/>
</dbReference>
<evidence type="ECO:0000256" key="4">
    <source>
        <dbReference type="ARBA" id="ARBA00022723"/>
    </source>
</evidence>
<dbReference type="AlphaFoldDB" id="A0A160TWG2"/>
<sequence length="469" mass="50987">MAPIHATVVLPMTKLPQEIFKAYDIRGVVDKSLTETVTNQIGQAIGTEATLAGDRSVVIGRDGRLSGPSLATALSEGIRSTGCDVIDIGMVPTPVTYFATHHLETGSAVSITGSHNPPEYNGLKVMIAGETLAGDRIQMLRKRIEEQDLLSGNGSHHYESVIEAYAARITGDITLQRPLKVVLDCGNGVGGSIAPRLLQEIGCDVTELFSEVDGTFPNHHPDPSQLENLNDLIETVIATKADFGMALDGDGDRLGVVSGTGDIIFADRQLLLFARDVLSRNPGAEIIYDVKCSKVLPDAIREAGGLPTMWKTGHSFIKAKLKESGAVLAGEMSGHIFFKERWYGFDDGIYAAARLCELLSAQDETPTAVFKSIPELVNTPELRLEMEEGKHHALVEQLVRNAWFPTGEICTIDGIRVDFETGFGLARASNTTPTVILRFEANNQQQLIEIQEQFRTQLLALQPELKLPF</sequence>
<proteinExistence type="inferred from homology"/>
<accession>A0A160TWG2</accession>
<dbReference type="Pfam" id="PF02878">
    <property type="entry name" value="PGM_PMM_I"/>
    <property type="match status" value="1"/>
</dbReference>
<evidence type="ECO:0000256" key="5">
    <source>
        <dbReference type="ARBA" id="ARBA00022842"/>
    </source>
</evidence>
<evidence type="ECO:0000256" key="1">
    <source>
        <dbReference type="ARBA" id="ARBA00001946"/>
    </source>
</evidence>
<dbReference type="SUPFAM" id="SSF55957">
    <property type="entry name" value="Phosphoglucomutase, C-terminal domain"/>
    <property type="match status" value="1"/>
</dbReference>
<dbReference type="InterPro" id="IPR005843">
    <property type="entry name" value="A-D-PHexomutase_C"/>
</dbReference>
<dbReference type="InterPro" id="IPR005844">
    <property type="entry name" value="A-D-PHexomutase_a/b/a-I"/>
</dbReference>
<feature type="domain" description="Alpha-D-phosphohexomutase alpha/beta/alpha" evidence="9">
    <location>
        <begin position="163"/>
        <end position="261"/>
    </location>
</feature>
<dbReference type="InterPro" id="IPR005845">
    <property type="entry name" value="A-D-PHexomutase_a/b/a-II"/>
</dbReference>
<keyword evidence="6 11" id="KW-0413">Isomerase</keyword>
<dbReference type="InterPro" id="IPR016055">
    <property type="entry name" value="A-D-PHexomutase_a/b/a-I/II/III"/>
</dbReference>
<dbReference type="SUPFAM" id="SSF53738">
    <property type="entry name" value="Phosphoglucomutase, first 3 domains"/>
    <property type="match status" value="3"/>
</dbReference>
<dbReference type="PANTHER" id="PTHR43771">
    <property type="entry name" value="PHOSPHOMANNOMUTASE"/>
    <property type="match status" value="1"/>
</dbReference>
<comment type="similarity">
    <text evidence="2">Belongs to the phosphohexose mutase family.</text>
</comment>
<evidence type="ECO:0000259" key="8">
    <source>
        <dbReference type="Pfam" id="PF02878"/>
    </source>
</evidence>
<dbReference type="Gene3D" id="3.30.310.50">
    <property type="entry name" value="Alpha-D-phosphohexomutase, C-terminal domain"/>
    <property type="match status" value="1"/>
</dbReference>
<evidence type="ECO:0000313" key="11">
    <source>
        <dbReference type="EMBL" id="CUS54817.1"/>
    </source>
</evidence>
<evidence type="ECO:0000259" key="7">
    <source>
        <dbReference type="Pfam" id="PF00408"/>
    </source>
</evidence>
<evidence type="ECO:0000256" key="2">
    <source>
        <dbReference type="ARBA" id="ARBA00010231"/>
    </source>
</evidence>
<protein>
    <submittedName>
        <fullName evidence="11">Phosphomannomutase</fullName>
        <ecNumber evidence="11">5.4.2.8</ecNumber>
    </submittedName>
</protein>
<dbReference type="GO" id="GO:0005975">
    <property type="term" value="P:carbohydrate metabolic process"/>
    <property type="evidence" value="ECO:0007669"/>
    <property type="project" value="InterPro"/>
</dbReference>
<evidence type="ECO:0000259" key="10">
    <source>
        <dbReference type="Pfam" id="PF02880"/>
    </source>
</evidence>
<dbReference type="InterPro" id="IPR036900">
    <property type="entry name" value="A-D-PHexomutase_C_sf"/>
</dbReference>
<keyword evidence="5" id="KW-0460">Magnesium</keyword>
<dbReference type="EC" id="5.4.2.8" evidence="11"/>
<comment type="cofactor">
    <cofactor evidence="1">
        <name>Mg(2+)</name>
        <dbReference type="ChEBI" id="CHEBI:18420"/>
    </cofactor>
</comment>
<dbReference type="Pfam" id="PF02879">
    <property type="entry name" value="PGM_PMM_II"/>
    <property type="match status" value="1"/>
</dbReference>
<feature type="domain" description="Alpha-D-phosphohexomutase alpha/beta/alpha" evidence="10">
    <location>
        <begin position="267"/>
        <end position="373"/>
    </location>
</feature>
<dbReference type="PRINTS" id="PR00509">
    <property type="entry name" value="PGMPMM"/>
</dbReference>
<evidence type="ECO:0000259" key="9">
    <source>
        <dbReference type="Pfam" id="PF02879"/>
    </source>
</evidence>
<evidence type="ECO:0000256" key="3">
    <source>
        <dbReference type="ARBA" id="ARBA00022553"/>
    </source>
</evidence>
<dbReference type="CDD" id="cd03089">
    <property type="entry name" value="PMM_PGM"/>
    <property type="match status" value="1"/>
</dbReference>
<keyword evidence="3" id="KW-0597">Phosphoprotein</keyword>
<name>A0A160TWG2_9ZZZZ</name>
<dbReference type="Gene3D" id="3.40.120.10">
    <property type="entry name" value="Alpha-D-Glucose-1,6-Bisphosphate, subunit A, domain 3"/>
    <property type="match status" value="3"/>
</dbReference>
<dbReference type="InterPro" id="IPR005841">
    <property type="entry name" value="Alpha-D-phosphohexomutase_SF"/>
</dbReference>
<dbReference type="InterPro" id="IPR005846">
    <property type="entry name" value="A-D-PHexomutase_a/b/a-III"/>
</dbReference>
<reference evidence="11" key="1">
    <citation type="submission" date="2015-10" db="EMBL/GenBank/DDBJ databases">
        <authorList>
            <person name="Gilbert D.G."/>
        </authorList>
    </citation>
    <scope>NUCLEOTIDE SEQUENCE</scope>
</reference>
<evidence type="ECO:0000256" key="6">
    <source>
        <dbReference type="ARBA" id="ARBA00023235"/>
    </source>
</evidence>
<dbReference type="InterPro" id="IPR016066">
    <property type="entry name" value="A-D-PHexomutase_CS"/>
</dbReference>
<dbReference type="GO" id="GO:0004615">
    <property type="term" value="F:phosphomannomutase activity"/>
    <property type="evidence" value="ECO:0007669"/>
    <property type="project" value="UniProtKB-EC"/>
</dbReference>
<feature type="domain" description="Alpha-D-phosphohexomutase alpha/beta/alpha" evidence="8">
    <location>
        <begin position="18"/>
        <end position="148"/>
    </location>
</feature>
<feature type="domain" description="Alpha-D-phosphohexomutase C-terminal" evidence="7">
    <location>
        <begin position="381"/>
        <end position="456"/>
    </location>
</feature>
<dbReference type="Pfam" id="PF02880">
    <property type="entry name" value="PGM_PMM_III"/>
    <property type="match status" value="1"/>
</dbReference>
<dbReference type="PROSITE" id="PS00710">
    <property type="entry name" value="PGM_PMM"/>
    <property type="match status" value="1"/>
</dbReference>
<gene>
    <name evidence="11" type="ORF">MGWOODY_XGa1807</name>
</gene>